<dbReference type="SUPFAM" id="SSF53850">
    <property type="entry name" value="Periplasmic binding protein-like II"/>
    <property type="match status" value="1"/>
</dbReference>
<dbReference type="Pfam" id="PF12849">
    <property type="entry name" value="PBP_like_2"/>
    <property type="match status" value="1"/>
</dbReference>
<dbReference type="InterPro" id="IPR050811">
    <property type="entry name" value="Phosphate_ABC_transporter"/>
</dbReference>
<evidence type="ECO:0000313" key="5">
    <source>
        <dbReference type="EMBL" id="MBT0957648.1"/>
    </source>
</evidence>
<keyword evidence="6" id="KW-1185">Reference proteome</keyword>
<dbReference type="InterPro" id="IPR024370">
    <property type="entry name" value="PBP_domain"/>
</dbReference>
<accession>A0AAP2CU19</accession>
<evidence type="ECO:0000256" key="2">
    <source>
        <dbReference type="PROSITE-ProRule" id="PRU00473"/>
    </source>
</evidence>
<dbReference type="CDD" id="cd07185">
    <property type="entry name" value="OmpA_C-like"/>
    <property type="match status" value="1"/>
</dbReference>
<proteinExistence type="predicted"/>
<evidence type="ECO:0000256" key="1">
    <source>
        <dbReference type="ARBA" id="ARBA00022729"/>
    </source>
</evidence>
<dbReference type="Gene3D" id="3.40.190.10">
    <property type="entry name" value="Periplasmic binding protein-like II"/>
    <property type="match status" value="2"/>
</dbReference>
<dbReference type="Proteomes" id="UP001315686">
    <property type="component" value="Unassembled WGS sequence"/>
</dbReference>
<dbReference type="PROSITE" id="PS51123">
    <property type="entry name" value="OMPA_2"/>
    <property type="match status" value="1"/>
</dbReference>
<dbReference type="AlphaFoldDB" id="A0AAP2CU19"/>
<evidence type="ECO:0000313" key="6">
    <source>
        <dbReference type="Proteomes" id="UP001315686"/>
    </source>
</evidence>
<feature type="domain" description="OmpA-like" evidence="4">
    <location>
        <begin position="397"/>
        <end position="517"/>
    </location>
</feature>
<sequence length="517" mass="55841">MLLALRCAAVSAALLFVSLTAAFGQDILLTSRDGSITVEGNLLSYDGEFYRLDTDYGVLTVDGQGVVCSGPGCPDLTAYVAQLRISGARTMGEVLLPALVEAYAVARDLRVKRAVSDDTHFEYKMTTRLDDRLVARIQFRVSNSDEGFADLVAEEADLAMTVREPLTEEVRRGIEAGIGDLSAPRRARIVALDGLVPIVAQNNPLRRLTLEELAGILSGEIADWSAFGQAENAIELHGQLPTSGVQQGAEARILAGDTHRAMTRHASNAELSDAVARSPFAIGVTSFSEVGNASVVLIDGPCGRAIAPGRLSLKAEDYPLATPLFLYTPARRLPLFAREFLNWLTSPAAQLVVQRSGFVNQSPERIPLAAQGDRLAAAIMNAGEGVPLPEVQRMISDLSEAARLTTTFRFRGGSARMDTQSEGNVDLLARALEAGVYDDRTLIFAGFSDGQGPADGNKRISRQRAEAAWQAVKKEARTADWSRVTVRSIGFGEALPMGCDDVEWGRQINRRVEVWLQ</sequence>
<protein>
    <submittedName>
        <fullName evidence="5">Substrate-binding domain-containing protein</fullName>
    </submittedName>
</protein>
<dbReference type="EMBL" id="JADQAZ010000002">
    <property type="protein sequence ID" value="MBT0957648.1"/>
    <property type="molecule type" value="Genomic_DNA"/>
</dbReference>
<reference evidence="5 6" key="1">
    <citation type="journal article" date="2021" name="Arch. Microbiol.">
        <title>Harenicola maris gen. nov., sp. nov. isolated from the Sea of Japan shallow sediments.</title>
        <authorList>
            <person name="Romanenko L.A."/>
            <person name="Kurilenko V.V."/>
            <person name="Chernysheva N.Y."/>
            <person name="Tekutyeva L.A."/>
            <person name="Velansky P.V."/>
            <person name="Svetashev V.I."/>
            <person name="Isaeva M.P."/>
        </authorList>
    </citation>
    <scope>NUCLEOTIDE SEQUENCE [LARGE SCALE GENOMIC DNA]</scope>
    <source>
        <strain evidence="5 6">KMM 3653</strain>
    </source>
</reference>
<feature type="chain" id="PRO_5042977414" evidence="3">
    <location>
        <begin position="23"/>
        <end position="517"/>
    </location>
</feature>
<dbReference type="PANTHER" id="PTHR30570">
    <property type="entry name" value="PERIPLASMIC PHOSPHATE BINDING COMPONENT OF PHOSPHATE ABC TRANSPORTER"/>
    <property type="match status" value="1"/>
</dbReference>
<feature type="signal peptide" evidence="3">
    <location>
        <begin position="1"/>
        <end position="22"/>
    </location>
</feature>
<dbReference type="PANTHER" id="PTHR30570:SF1">
    <property type="entry name" value="PHOSPHATE-BINDING PROTEIN PSTS"/>
    <property type="match status" value="1"/>
</dbReference>
<evidence type="ECO:0000259" key="4">
    <source>
        <dbReference type="PROSITE" id="PS51123"/>
    </source>
</evidence>
<comment type="caution">
    <text evidence="5">The sequence shown here is derived from an EMBL/GenBank/DDBJ whole genome shotgun (WGS) entry which is preliminary data.</text>
</comment>
<dbReference type="Gene3D" id="3.30.1330.60">
    <property type="entry name" value="OmpA-like domain"/>
    <property type="match status" value="1"/>
</dbReference>
<dbReference type="SUPFAM" id="SSF103088">
    <property type="entry name" value="OmpA-like"/>
    <property type="match status" value="1"/>
</dbReference>
<dbReference type="InterPro" id="IPR036737">
    <property type="entry name" value="OmpA-like_sf"/>
</dbReference>
<gene>
    <name evidence="5" type="ORF">IV417_09630</name>
</gene>
<organism evidence="5 6">
    <name type="scientific">Harenicola maris</name>
    <dbReference type="NCBI Taxonomy" id="2841044"/>
    <lineage>
        <taxon>Bacteria</taxon>
        <taxon>Pseudomonadati</taxon>
        <taxon>Pseudomonadota</taxon>
        <taxon>Alphaproteobacteria</taxon>
        <taxon>Rhodobacterales</taxon>
        <taxon>Paracoccaceae</taxon>
        <taxon>Harenicola</taxon>
    </lineage>
</organism>
<keyword evidence="1 3" id="KW-0732">Signal</keyword>
<name>A0AAP2CU19_9RHOB</name>
<evidence type="ECO:0000256" key="3">
    <source>
        <dbReference type="SAM" id="SignalP"/>
    </source>
</evidence>
<dbReference type="InterPro" id="IPR006665">
    <property type="entry name" value="OmpA-like"/>
</dbReference>
<dbReference type="GO" id="GO:0016020">
    <property type="term" value="C:membrane"/>
    <property type="evidence" value="ECO:0007669"/>
    <property type="project" value="UniProtKB-UniRule"/>
</dbReference>
<keyword evidence="2" id="KW-0472">Membrane</keyword>